<feature type="compositionally biased region" description="Pro residues" evidence="5">
    <location>
        <begin position="1773"/>
        <end position="1785"/>
    </location>
</feature>
<dbReference type="InterPro" id="IPR032821">
    <property type="entry name" value="PKS_assoc"/>
</dbReference>
<feature type="region of interest" description="Disordered" evidence="5">
    <location>
        <begin position="837"/>
        <end position="858"/>
    </location>
</feature>
<dbReference type="InterPro" id="IPR014030">
    <property type="entry name" value="Ketoacyl_synth_N"/>
</dbReference>
<dbReference type="Gene3D" id="3.40.50.720">
    <property type="entry name" value="NAD(P)-binding Rossmann-like Domain"/>
    <property type="match status" value="1"/>
</dbReference>
<organism evidence="9 10">
    <name type="scientific">Ramlibacter aquaticus</name>
    <dbReference type="NCBI Taxonomy" id="2780094"/>
    <lineage>
        <taxon>Bacteria</taxon>
        <taxon>Pseudomonadati</taxon>
        <taxon>Pseudomonadota</taxon>
        <taxon>Betaproteobacteria</taxon>
        <taxon>Burkholderiales</taxon>
        <taxon>Comamonadaceae</taxon>
        <taxon>Ramlibacter</taxon>
    </lineage>
</organism>
<dbReference type="SMART" id="SM00822">
    <property type="entry name" value="PKS_KR"/>
    <property type="match status" value="1"/>
</dbReference>
<dbReference type="InterPro" id="IPR036736">
    <property type="entry name" value="ACP-like_sf"/>
</dbReference>
<dbReference type="InterPro" id="IPR049552">
    <property type="entry name" value="PKS_DH_N"/>
</dbReference>
<dbReference type="Pfam" id="PF21089">
    <property type="entry name" value="PKS_DH_N"/>
    <property type="match status" value="1"/>
</dbReference>
<evidence type="ECO:0000259" key="7">
    <source>
        <dbReference type="PROSITE" id="PS52004"/>
    </source>
</evidence>
<dbReference type="InterPro" id="IPR049551">
    <property type="entry name" value="PKS_DH_C"/>
</dbReference>
<dbReference type="Gene3D" id="3.40.366.10">
    <property type="entry name" value="Malonyl-Coenzyme A Acyl Carrier Protein, domain 2"/>
    <property type="match status" value="1"/>
</dbReference>
<keyword evidence="3" id="KW-0808">Transferase</keyword>
<dbReference type="InterPro" id="IPR050091">
    <property type="entry name" value="PKS_NRPS_Biosynth_Enz"/>
</dbReference>
<dbReference type="Pfam" id="PF02801">
    <property type="entry name" value="Ketoacyl-synt_C"/>
    <property type="match status" value="1"/>
</dbReference>
<feature type="active site" description="Proton acceptor; for dehydratase activity" evidence="4">
    <location>
        <position position="1387"/>
    </location>
</feature>
<dbReference type="Gene3D" id="3.10.129.110">
    <property type="entry name" value="Polyketide synthase dehydratase"/>
    <property type="match status" value="1"/>
</dbReference>
<dbReference type="PROSITE" id="PS50075">
    <property type="entry name" value="CARRIER"/>
    <property type="match status" value="1"/>
</dbReference>
<dbReference type="InterPro" id="IPR020802">
    <property type="entry name" value="TesA-like"/>
</dbReference>
<dbReference type="InterPro" id="IPR013968">
    <property type="entry name" value="PKS_KR"/>
</dbReference>
<dbReference type="InterPro" id="IPR014031">
    <property type="entry name" value="Ketoacyl_synth_C"/>
</dbReference>
<dbReference type="InterPro" id="IPR016036">
    <property type="entry name" value="Malonyl_transacylase_ACP-bd"/>
</dbReference>
<dbReference type="InterPro" id="IPR014043">
    <property type="entry name" value="Acyl_transferase_dom"/>
</dbReference>
<dbReference type="RefSeq" id="WP_193781314.1">
    <property type="nucleotide sequence ID" value="NZ_JADDOJ010000062.1"/>
</dbReference>
<feature type="region of interest" description="C-terminal hotdog fold" evidence="4">
    <location>
        <begin position="1491"/>
        <end position="1627"/>
    </location>
</feature>
<dbReference type="Pfam" id="PF00109">
    <property type="entry name" value="ketoacyl-synt"/>
    <property type="match status" value="1"/>
</dbReference>
<dbReference type="InterPro" id="IPR049900">
    <property type="entry name" value="PKS_mFAS_DH"/>
</dbReference>
<dbReference type="Pfam" id="PF16197">
    <property type="entry name" value="KAsynt_C_assoc"/>
    <property type="match status" value="1"/>
</dbReference>
<evidence type="ECO:0000256" key="3">
    <source>
        <dbReference type="ARBA" id="ARBA00022679"/>
    </source>
</evidence>
<accession>A0ABR9SHB5</accession>
<dbReference type="InterPro" id="IPR057326">
    <property type="entry name" value="KR_dom"/>
</dbReference>
<feature type="region of interest" description="Disordered" evidence="5">
    <location>
        <begin position="1773"/>
        <end position="1793"/>
    </location>
</feature>
<dbReference type="SUPFAM" id="SSF47336">
    <property type="entry name" value="ACP-like"/>
    <property type="match status" value="1"/>
</dbReference>
<dbReference type="Pfam" id="PF00975">
    <property type="entry name" value="Thioesterase"/>
    <property type="match status" value="1"/>
</dbReference>
<dbReference type="PROSITE" id="PS52004">
    <property type="entry name" value="KS3_2"/>
    <property type="match status" value="1"/>
</dbReference>
<dbReference type="InterPro" id="IPR009081">
    <property type="entry name" value="PP-bd_ACP"/>
</dbReference>
<dbReference type="Gene3D" id="1.10.1200.10">
    <property type="entry name" value="ACP-like"/>
    <property type="match status" value="1"/>
</dbReference>
<name>A0ABR9SHB5_9BURK</name>
<dbReference type="InterPro" id="IPR018201">
    <property type="entry name" value="Ketoacyl_synth_AS"/>
</dbReference>
<dbReference type="CDD" id="cd00833">
    <property type="entry name" value="PKS"/>
    <property type="match status" value="1"/>
</dbReference>
<keyword evidence="2" id="KW-0597">Phosphoprotein</keyword>
<dbReference type="EMBL" id="JADDOJ010000062">
    <property type="protein sequence ID" value="MBE7941751.1"/>
    <property type="molecule type" value="Genomic_DNA"/>
</dbReference>
<dbReference type="Pfam" id="PF00550">
    <property type="entry name" value="PP-binding"/>
    <property type="match status" value="1"/>
</dbReference>
<sequence>MSSSPSHEIPQGGGAIAVVGMAGRFPGARNLRELWSLLAQGREATRWLTPGELRAAGVPEALAADPHYVPASLALPDMPMFDAGFFGFSRRDAEIMDPQHRHFLEVAWEALEDAGHVPERFEGAVGVFAGCGMQAYLAYNLLSNPALVQSVGLFSLRHTGNDKDFLCSRLSYLLDLRGPSVSVQTACSTSLVAVHMASQSLLAGECDMALAGGVSIELPHGQGYRYAEGEILSPDGHCRAFDADAAGTLFGSGAAVVVLRRLEDALADGDNIQAVILGSAVNNDGAGKAGYFAPSVDGQARAAAEALAVAGVEPASVGYIEAHGTGTPVGDPIEVAALAQAYGGAAAGSVGLGSLKTNIGHLDTAAGAAGLIKAVLALRHGLLPATLNFRAPNPRMQIAQTPFHVLDRARAWPAGEAPRRAAVNSLGVGGTNAHVVLQEAPRRAAAVAAAGGWEVFNFSARSPAALQALRQRWMDFLESPPADFNPADAAHTLQVGRRGFVARFSVVARDAAGLREALRTLPASALREAPAQPPRVAFLFPGGGAQYPGAGRELLAHAAFREAVEACFAALPADAPADLRALMFGEPGPDAAAQLARPSRALPALFILELALARLWAAWGVRPALVLGHSAGEYAAACIAEALPLADALAIVVLRGRLFEACEAGGMLSVDLSEAQLRPLCEPLGLDIAAVNAPDLCIASGARQALDALAAQLAAQGVGARPLHIAVAAHSRLLDPQLERFRAGLPALAAAPAAADAPRFISALTGEAEREALGDPGYWVRHLREPVRFDRALAALAAQGPLAVVEVGPGQGLGALARQNGLGAVSLVLASTARVQPSRGVGTDGTRSPAGPQAPRAAEPAGDLATLLAAAGALWTAGLTPDWAAMRGHAPRSRCSLPTYAFEHQRFWIEPGAGLQAAAQPAATVSAALALPTSTGSAARLQDATPALQRLPLGERWFQRLAWAPAQGGATAPLSTGPAAQATTGHRRWLIVGERDALAEAVLREVLHQGGSASVATSPQDAVRALASAPPQVLLHLWPAQKPADRALGFEALVRLAQAWQQAEADTPLRLLSVSAGAQGVEGPATQPLAALALGPVKALRREMPAVRASLLDLAPGTAPAQAALEIVQEADTADDELAARRAGTRWLPRLVPAEAGHSPLLRNGGHYLITGGLGGLALTLAGWLASRHRARITLLARDTRTADPARLEAIRAAGGELLLLQADVSDRAALGGAIDRSRARFGAPDGVFHAAGVLDDAPLAAKDVARMRRVLAPKVDGALHLHALLPPGSLSLFAVFSSTSVWLGPAGQADYIAANAFLDALAGARPDGLVLRWGAWSGIGMAQRALSGGTALEGPSLHPLLGRRVAGEPLAFEARLDDSLWVLDEHRIAGQAVLPGLAYVELARAALALLAPGHGLDLQGLALESPLVLAPGASRTLRTELSPQGAGWALRVRSRASAQEPWQDHARAQLAALEAGAVLPPPVAAALGPEGEAPRPQAGVAFGARWMNLDRLASGAREVRARLALAPALQADLQAFPAHPALLDMAATCGLHLLAREAGTVLAPVAVERVRLAAPLAARLTSHARLREGSNARLARFDVTVCDEAGRTLAVLEGLSLHAVALEALSRLAPARPVTAAQALRDAGLRESEAPQLFERVFDGGSRDCVVSSLDLDALRAALAPPVRAAAAAAPAPGRDPVEALLADAWCELLGLDAVQPADDFFALGGHSLAAVRLFARIRKQLGVDLPLATLFEAPTLGALAALVRQHAPGLAPAPQPTLAPSPQGPAAVAPVQGGPGAPAPIVVPLRPWSPLVEICRGSAGAQPLFCIHGAGGNVLNFRQISDRLGPGLPFYGLQAQGVDGVLAPLESIEAMAAQYVEAIRRVQPAGPYRLAGYSAGGVIALEMAQRLRERGEAVSLLAMIDTLAPTAARRRAPAWRKLWLMRHWSLRFALDWPARRRAGRLADAQYAQALERLARGEKLPPELLEFHLFRNFVAAQSRYTPERYAGDVVLFRASQADTQYLGAGDALGWEAHVQGTLRVYRVPGSHFTMMSEPGVSVLVERLREVLGLPTPPAAAGDPPARRGWVSALAARARGRA</sequence>
<dbReference type="SMART" id="SM00823">
    <property type="entry name" value="PKS_PP"/>
    <property type="match status" value="1"/>
</dbReference>
<dbReference type="SUPFAM" id="SSF52151">
    <property type="entry name" value="FabD/lysophospholipase-like"/>
    <property type="match status" value="1"/>
</dbReference>
<keyword evidence="1" id="KW-0596">Phosphopantetheine</keyword>
<dbReference type="InterPro" id="IPR020807">
    <property type="entry name" value="PKS_DH"/>
</dbReference>
<gene>
    <name evidence="9" type="ORF">IM725_14310</name>
</gene>
<evidence type="ECO:0000256" key="2">
    <source>
        <dbReference type="ARBA" id="ARBA00022553"/>
    </source>
</evidence>
<dbReference type="Gene3D" id="3.40.50.1820">
    <property type="entry name" value="alpha/beta hydrolase"/>
    <property type="match status" value="1"/>
</dbReference>
<evidence type="ECO:0000256" key="1">
    <source>
        <dbReference type="ARBA" id="ARBA00022450"/>
    </source>
</evidence>
<dbReference type="SMART" id="SM00825">
    <property type="entry name" value="PKS_KS"/>
    <property type="match status" value="1"/>
</dbReference>
<dbReference type="PANTHER" id="PTHR43775">
    <property type="entry name" value="FATTY ACID SYNTHASE"/>
    <property type="match status" value="1"/>
</dbReference>
<comment type="caution">
    <text evidence="9">The sequence shown here is derived from an EMBL/GenBank/DDBJ whole genome shotgun (WGS) entry which is preliminary data.</text>
</comment>
<dbReference type="InterPro" id="IPR016035">
    <property type="entry name" value="Acyl_Trfase/lysoPLipase"/>
</dbReference>
<dbReference type="InterPro" id="IPR042104">
    <property type="entry name" value="PKS_dehydratase_sf"/>
</dbReference>
<feature type="domain" description="Ketosynthase family 3 (KS3)" evidence="7">
    <location>
        <begin position="13"/>
        <end position="439"/>
    </location>
</feature>
<protein>
    <submittedName>
        <fullName evidence="9">SDR family NAD(P)-dependent oxidoreductase</fullName>
    </submittedName>
</protein>
<dbReference type="InterPro" id="IPR001031">
    <property type="entry name" value="Thioesterase"/>
</dbReference>
<dbReference type="InterPro" id="IPR016039">
    <property type="entry name" value="Thiolase-like"/>
</dbReference>
<dbReference type="SUPFAM" id="SSF51735">
    <property type="entry name" value="NAD(P)-binding Rossmann-fold domains"/>
    <property type="match status" value="2"/>
</dbReference>
<dbReference type="Gene3D" id="3.40.47.10">
    <property type="match status" value="1"/>
</dbReference>
<dbReference type="InterPro" id="IPR036291">
    <property type="entry name" value="NAD(P)-bd_dom_sf"/>
</dbReference>
<dbReference type="PANTHER" id="PTHR43775:SF51">
    <property type="entry name" value="INACTIVE PHENOLPHTHIOCEROL SYNTHESIS POLYKETIDE SYNTHASE TYPE I PKS1-RELATED"/>
    <property type="match status" value="1"/>
</dbReference>
<dbReference type="SUPFAM" id="SSF53474">
    <property type="entry name" value="alpha/beta-Hydrolases"/>
    <property type="match status" value="1"/>
</dbReference>
<keyword evidence="10" id="KW-1185">Reference proteome</keyword>
<dbReference type="SMART" id="SM00826">
    <property type="entry name" value="PKS_DH"/>
    <property type="match status" value="1"/>
</dbReference>
<dbReference type="SUPFAM" id="SSF55048">
    <property type="entry name" value="Probable ACP-binding domain of malonyl-CoA ACP transacylase"/>
    <property type="match status" value="1"/>
</dbReference>
<dbReference type="SMART" id="SM00824">
    <property type="entry name" value="PKS_TE"/>
    <property type="match status" value="1"/>
</dbReference>
<dbReference type="Pfam" id="PF00698">
    <property type="entry name" value="Acyl_transf_1"/>
    <property type="match status" value="1"/>
</dbReference>
<evidence type="ECO:0000256" key="4">
    <source>
        <dbReference type="PROSITE-ProRule" id="PRU01363"/>
    </source>
</evidence>
<feature type="active site" description="Proton donor; for dehydratase activity" evidence="4">
    <location>
        <position position="1545"/>
    </location>
</feature>
<dbReference type="InterPro" id="IPR020841">
    <property type="entry name" value="PKS_Beta-ketoAc_synthase_dom"/>
</dbReference>
<dbReference type="InterPro" id="IPR001227">
    <property type="entry name" value="Ac_transferase_dom_sf"/>
</dbReference>
<evidence type="ECO:0000259" key="6">
    <source>
        <dbReference type="PROSITE" id="PS50075"/>
    </source>
</evidence>
<dbReference type="Pfam" id="PF08659">
    <property type="entry name" value="KR"/>
    <property type="match status" value="1"/>
</dbReference>
<dbReference type="InterPro" id="IPR020806">
    <property type="entry name" value="PKS_PP-bd"/>
</dbReference>
<evidence type="ECO:0000256" key="5">
    <source>
        <dbReference type="SAM" id="MobiDB-lite"/>
    </source>
</evidence>
<dbReference type="Gene3D" id="3.30.70.3290">
    <property type="match status" value="1"/>
</dbReference>
<dbReference type="InterPro" id="IPR029058">
    <property type="entry name" value="AB_hydrolase_fold"/>
</dbReference>
<proteinExistence type="predicted"/>
<feature type="domain" description="Carrier" evidence="6">
    <location>
        <begin position="1694"/>
        <end position="1769"/>
    </location>
</feature>
<dbReference type="Pfam" id="PF14765">
    <property type="entry name" value="PS-DH"/>
    <property type="match status" value="1"/>
</dbReference>
<dbReference type="SUPFAM" id="SSF53901">
    <property type="entry name" value="Thiolase-like"/>
    <property type="match status" value="1"/>
</dbReference>
<feature type="domain" description="PKS/mFAS DH" evidence="8">
    <location>
        <begin position="1359"/>
        <end position="1627"/>
    </location>
</feature>
<feature type="region of interest" description="N-terminal hotdog fold" evidence="4">
    <location>
        <begin position="1359"/>
        <end position="1478"/>
    </location>
</feature>
<dbReference type="PROSITE" id="PS00606">
    <property type="entry name" value="KS3_1"/>
    <property type="match status" value="1"/>
</dbReference>
<dbReference type="SMART" id="SM00827">
    <property type="entry name" value="PKS_AT"/>
    <property type="match status" value="1"/>
</dbReference>
<dbReference type="PROSITE" id="PS52019">
    <property type="entry name" value="PKS_MFAS_DH"/>
    <property type="match status" value="1"/>
</dbReference>
<reference evidence="9 10" key="1">
    <citation type="submission" date="2020-10" db="EMBL/GenBank/DDBJ databases">
        <title>Draft genome of Ramlibacter aquaticus LMG 30558.</title>
        <authorList>
            <person name="Props R."/>
        </authorList>
    </citation>
    <scope>NUCLEOTIDE SEQUENCE [LARGE SCALE GENOMIC DNA]</scope>
    <source>
        <strain evidence="9 10">LMG 30558</strain>
    </source>
</reference>
<dbReference type="Proteomes" id="UP000715965">
    <property type="component" value="Unassembled WGS sequence"/>
</dbReference>
<evidence type="ECO:0000313" key="10">
    <source>
        <dbReference type="Proteomes" id="UP000715965"/>
    </source>
</evidence>
<evidence type="ECO:0000259" key="8">
    <source>
        <dbReference type="PROSITE" id="PS52019"/>
    </source>
</evidence>
<evidence type="ECO:0000313" key="9">
    <source>
        <dbReference type="EMBL" id="MBE7941751.1"/>
    </source>
</evidence>